<dbReference type="EMBL" id="JADFTS010000005">
    <property type="protein sequence ID" value="KAF9604999.1"/>
    <property type="molecule type" value="Genomic_DNA"/>
</dbReference>
<protein>
    <submittedName>
        <fullName evidence="2">Uncharacterized protein</fullName>
    </submittedName>
</protein>
<feature type="non-terminal residue" evidence="2">
    <location>
        <position position="1"/>
    </location>
</feature>
<gene>
    <name evidence="2" type="ORF">IFM89_012955</name>
</gene>
<sequence length="304" mass="34745">IHSLLKQIGSEEVLVVLPQLDLLLSRSFITSQSLLESNWTREGPDCFASTWVAFRKEEFGSSVEHDDRSVKWLRDRQKKNGEFLNDATMEIVERIVEDGDTLSKMLPNLEISTPKVKDAGIPKMKKTPTNHEFSTPKEEKHDLLGLEKARKDNKGKQIKDFGVVAKSKKALPNFKISTPQEKEETLDEMERSIREYGDMLDNTMESSDNIVIPIERELFGEEIELGHFSIEKSDLLDICSMDWLSVSCMTTNMNAIRAFTYVGGKRMMAGPNWQVVKVSFFSLLFPWRKTAKKHKKAMPGVKED</sequence>
<proteinExistence type="predicted"/>
<keyword evidence="3" id="KW-1185">Reference proteome</keyword>
<organism evidence="2 3">
    <name type="scientific">Coptis chinensis</name>
    <dbReference type="NCBI Taxonomy" id="261450"/>
    <lineage>
        <taxon>Eukaryota</taxon>
        <taxon>Viridiplantae</taxon>
        <taxon>Streptophyta</taxon>
        <taxon>Embryophyta</taxon>
        <taxon>Tracheophyta</taxon>
        <taxon>Spermatophyta</taxon>
        <taxon>Magnoliopsida</taxon>
        <taxon>Ranunculales</taxon>
        <taxon>Ranunculaceae</taxon>
        <taxon>Coptidoideae</taxon>
        <taxon>Coptis</taxon>
    </lineage>
</organism>
<feature type="region of interest" description="Disordered" evidence="1">
    <location>
        <begin position="119"/>
        <end position="140"/>
    </location>
</feature>
<evidence type="ECO:0000256" key="1">
    <source>
        <dbReference type="SAM" id="MobiDB-lite"/>
    </source>
</evidence>
<name>A0A835HUM3_9MAGN</name>
<evidence type="ECO:0000313" key="3">
    <source>
        <dbReference type="Proteomes" id="UP000631114"/>
    </source>
</evidence>
<dbReference type="AlphaFoldDB" id="A0A835HUM3"/>
<evidence type="ECO:0000313" key="2">
    <source>
        <dbReference type="EMBL" id="KAF9604999.1"/>
    </source>
</evidence>
<comment type="caution">
    <text evidence="2">The sequence shown here is derived from an EMBL/GenBank/DDBJ whole genome shotgun (WGS) entry which is preliminary data.</text>
</comment>
<dbReference type="Proteomes" id="UP000631114">
    <property type="component" value="Unassembled WGS sequence"/>
</dbReference>
<reference evidence="2 3" key="1">
    <citation type="submission" date="2020-10" db="EMBL/GenBank/DDBJ databases">
        <title>The Coptis chinensis genome and diversification of protoberbering-type alkaloids.</title>
        <authorList>
            <person name="Wang B."/>
            <person name="Shu S."/>
            <person name="Song C."/>
            <person name="Liu Y."/>
        </authorList>
    </citation>
    <scope>NUCLEOTIDE SEQUENCE [LARGE SCALE GENOMIC DNA]</scope>
    <source>
        <strain evidence="2">HL-2020</strain>
        <tissue evidence="2">Leaf</tissue>
    </source>
</reference>
<accession>A0A835HUM3</accession>